<evidence type="ECO:0000256" key="4">
    <source>
        <dbReference type="ARBA" id="ARBA00022475"/>
    </source>
</evidence>
<organism evidence="13 14">
    <name type="scientific">Sphingomonas corticis</name>
    <dbReference type="NCBI Taxonomy" id="2722791"/>
    <lineage>
        <taxon>Bacteria</taxon>
        <taxon>Pseudomonadati</taxon>
        <taxon>Pseudomonadota</taxon>
        <taxon>Alphaproteobacteria</taxon>
        <taxon>Sphingomonadales</taxon>
        <taxon>Sphingomonadaceae</taxon>
        <taxon>Sphingomonas</taxon>
    </lineage>
</organism>
<keyword evidence="4 9" id="KW-1003">Cell membrane</keyword>
<protein>
    <recommendedName>
        <fullName evidence="9">Membrane fusion protein (MFP) family protein</fullName>
    </recommendedName>
</protein>
<accession>A0ABX1CQY2</accession>
<evidence type="ECO:0000313" key="13">
    <source>
        <dbReference type="EMBL" id="NJR78425.1"/>
    </source>
</evidence>
<dbReference type="Pfam" id="PF26002">
    <property type="entry name" value="Beta-barrel_AprE"/>
    <property type="match status" value="1"/>
</dbReference>
<dbReference type="InterPro" id="IPR010129">
    <property type="entry name" value="T1SS_HlyD"/>
</dbReference>
<evidence type="ECO:0000256" key="9">
    <source>
        <dbReference type="RuleBase" id="RU365093"/>
    </source>
</evidence>
<reference evidence="13 14" key="1">
    <citation type="submission" date="2020-03" db="EMBL/GenBank/DDBJ databases">
        <authorList>
            <person name="Wang L."/>
            <person name="He N."/>
            <person name="Li Y."/>
            <person name="Fang Y."/>
            <person name="Zhang F."/>
        </authorList>
    </citation>
    <scope>NUCLEOTIDE SEQUENCE [LARGE SCALE GENOMIC DNA]</scope>
    <source>
        <strain evidence="13 14">36D10-4-7</strain>
    </source>
</reference>
<proteinExistence type="inferred from homology"/>
<evidence type="ECO:0000256" key="5">
    <source>
        <dbReference type="ARBA" id="ARBA00022519"/>
    </source>
</evidence>
<feature type="domain" description="AprE-like beta-barrel" evidence="12">
    <location>
        <begin position="363"/>
        <end position="448"/>
    </location>
</feature>
<comment type="similarity">
    <text evidence="2 9">Belongs to the membrane fusion protein (MFP) (TC 8.A.1) family.</text>
</comment>
<dbReference type="Proteomes" id="UP000732399">
    <property type="component" value="Unassembled WGS sequence"/>
</dbReference>
<keyword evidence="5 9" id="KW-0997">Cell inner membrane</keyword>
<evidence type="ECO:0000256" key="10">
    <source>
        <dbReference type="SAM" id="Coils"/>
    </source>
</evidence>
<dbReference type="NCBIfam" id="TIGR01843">
    <property type="entry name" value="type_I_hlyD"/>
    <property type="match status" value="1"/>
</dbReference>
<evidence type="ECO:0000313" key="14">
    <source>
        <dbReference type="Proteomes" id="UP000732399"/>
    </source>
</evidence>
<name>A0ABX1CQY2_9SPHN</name>
<comment type="caution">
    <text evidence="13">The sequence shown here is derived from an EMBL/GenBank/DDBJ whole genome shotgun (WGS) entry which is preliminary data.</text>
</comment>
<evidence type="ECO:0000259" key="12">
    <source>
        <dbReference type="Pfam" id="PF26002"/>
    </source>
</evidence>
<keyword evidence="7 9" id="KW-1133">Transmembrane helix</keyword>
<evidence type="ECO:0000256" key="2">
    <source>
        <dbReference type="ARBA" id="ARBA00009477"/>
    </source>
</evidence>
<evidence type="ECO:0000256" key="1">
    <source>
        <dbReference type="ARBA" id="ARBA00004377"/>
    </source>
</evidence>
<keyword evidence="10" id="KW-0175">Coiled coil</keyword>
<evidence type="ECO:0000256" key="6">
    <source>
        <dbReference type="ARBA" id="ARBA00022692"/>
    </source>
</evidence>
<dbReference type="SUPFAM" id="SSF111369">
    <property type="entry name" value="HlyD-like secretion proteins"/>
    <property type="match status" value="1"/>
</dbReference>
<sequence length="470" mass="50942">MTMILAAMRDRLIRRMGGASLFENVDERELAAALGGRAGVASAPIGGIAPWSARIRTDRPTNILIVTGAVLAIFLGWAALFSVDKVTRGQGRVLPSVQNQVVQHLEGGIVKRILIEEGQRVRKGQVLLQLSNEFTAADAQNAQTDVVAKKIALARMDAEVAGAGDFRAPAALATLAPAIAASEEALFHSRRAQMGQSSSIMAEQGRGHRAEIAASAARLRNLRAEETLMMSQLAKLEKAYAEEAISEREVLDKRAALLSLRTKMDDVQNSIPTTYAELGESSARQREVWTRTMEETKEQAAKLRLELAKANENLTAYSDKQSREEVRAPMDGIVNKLFFQTVGGVIRAGEPVAEIVPIDKTVMVEARVAPRDRGDVWPGLPATIKVSAYDSAIYGGLDGKVVDVSADVIQDPKGESYYRVRLKADSTHFGEGRPVIPGMTAEVNIKAGRQTILSYILGPLIRIKEGALRE</sequence>
<dbReference type="InterPro" id="IPR050739">
    <property type="entry name" value="MFP"/>
</dbReference>
<dbReference type="PANTHER" id="PTHR30386">
    <property type="entry name" value="MEMBRANE FUSION SUBUNIT OF EMRAB-TOLC MULTIDRUG EFFLUX PUMP"/>
    <property type="match status" value="1"/>
</dbReference>
<keyword evidence="8 9" id="KW-0472">Membrane</keyword>
<dbReference type="Pfam" id="PF25994">
    <property type="entry name" value="HH_AprE"/>
    <property type="match status" value="1"/>
</dbReference>
<dbReference type="PRINTS" id="PR01490">
    <property type="entry name" value="RTXTOXIND"/>
</dbReference>
<feature type="domain" description="AprE-like long alpha-helical hairpin" evidence="11">
    <location>
        <begin position="136"/>
        <end position="319"/>
    </location>
</feature>
<dbReference type="Gene3D" id="2.40.50.100">
    <property type="match status" value="1"/>
</dbReference>
<dbReference type="EMBL" id="JAAVJH010000004">
    <property type="protein sequence ID" value="NJR78425.1"/>
    <property type="molecule type" value="Genomic_DNA"/>
</dbReference>
<evidence type="ECO:0000256" key="7">
    <source>
        <dbReference type="ARBA" id="ARBA00022989"/>
    </source>
</evidence>
<dbReference type="InterPro" id="IPR058781">
    <property type="entry name" value="HH_AprE-like"/>
</dbReference>
<evidence type="ECO:0000256" key="3">
    <source>
        <dbReference type="ARBA" id="ARBA00022448"/>
    </source>
</evidence>
<dbReference type="InterPro" id="IPR058982">
    <property type="entry name" value="Beta-barrel_AprE"/>
</dbReference>
<keyword evidence="14" id="KW-1185">Reference proteome</keyword>
<evidence type="ECO:0000256" key="8">
    <source>
        <dbReference type="ARBA" id="ARBA00023136"/>
    </source>
</evidence>
<dbReference type="PANTHER" id="PTHR30386:SF26">
    <property type="entry name" value="TRANSPORT PROTEIN COMB"/>
    <property type="match status" value="1"/>
</dbReference>
<keyword evidence="3 9" id="KW-0813">Transport</keyword>
<comment type="subcellular location">
    <subcellularLocation>
        <location evidence="1 9">Cell inner membrane</location>
        <topology evidence="1 9">Single-pass membrane protein</topology>
    </subcellularLocation>
</comment>
<keyword evidence="6 9" id="KW-0812">Transmembrane</keyword>
<feature type="coiled-coil region" evidence="10">
    <location>
        <begin position="286"/>
        <end position="320"/>
    </location>
</feature>
<evidence type="ECO:0000259" key="11">
    <source>
        <dbReference type="Pfam" id="PF25994"/>
    </source>
</evidence>
<feature type="transmembrane region" description="Helical" evidence="9">
    <location>
        <begin position="63"/>
        <end position="83"/>
    </location>
</feature>
<dbReference type="Gene3D" id="2.40.30.170">
    <property type="match status" value="1"/>
</dbReference>
<gene>
    <name evidence="13" type="ORF">HBH26_07300</name>
</gene>